<organism>
    <name type="scientific">Pediculus humanus subsp. corporis</name>
    <name type="common">Body louse</name>
    <dbReference type="NCBI Taxonomy" id="121224"/>
    <lineage>
        <taxon>Eukaryota</taxon>
        <taxon>Metazoa</taxon>
        <taxon>Ecdysozoa</taxon>
        <taxon>Arthropoda</taxon>
        <taxon>Hexapoda</taxon>
        <taxon>Insecta</taxon>
        <taxon>Pterygota</taxon>
        <taxon>Neoptera</taxon>
        <taxon>Paraneoptera</taxon>
        <taxon>Psocodea</taxon>
        <taxon>Troctomorpha</taxon>
        <taxon>Phthiraptera</taxon>
        <taxon>Anoplura</taxon>
        <taxon>Pediculidae</taxon>
        <taxon>Pediculus</taxon>
    </lineage>
</organism>
<dbReference type="SUPFAM" id="SSF51556">
    <property type="entry name" value="Metallo-dependent hydrolases"/>
    <property type="match status" value="1"/>
</dbReference>
<dbReference type="Pfam" id="PF19326">
    <property type="entry name" value="AMP_deaminase"/>
    <property type="match status" value="1"/>
</dbReference>
<keyword evidence="6 15" id="KW-0378">Hydrolase</keyword>
<dbReference type="GeneID" id="8236690"/>
<keyword evidence="5" id="KW-0479">Metal-binding</keyword>
<dbReference type="InterPro" id="IPR006650">
    <property type="entry name" value="A/AMP_deam_AS"/>
</dbReference>
<dbReference type="Gene3D" id="3.20.20.140">
    <property type="entry name" value="Metal-dependent hydrolases"/>
    <property type="match status" value="1"/>
</dbReference>
<dbReference type="HOGENOM" id="CLU_003782_4_0_1"/>
<sequence>MAHRGVVEANEKENNNDATSSTGERSSISEISSESKVLNSMKQNTERSHPYELPQLPIEQIEKKIKVQDLLRKSKEEDKEDYQSDEVRYQKIFINDEELCGAAYEDLILASKHLVECLQMRENYMRLSHQSLLGTASKFLQKFTQSSDDIATESDSSNVHHYREYEMKFANRGKHGERYSKRDSFDDVPYPEDSGADVLSGKQNKFSPWKCYTPEPKNYIIASVKGVFQLFKNQESVKNNSPVEFHCPERSAFVTDLNRLNQLISDGPLKSFCFRRLSYLSLKYQLHVHLNELRELAEQRSTPHRDFYNIWKVDTHIHAASCMNHKHLLRFIKKTLKNNPQEVVTENQMTLKQVFESMNLTAYDLTVDKLDVHADRNTFHRFDKFNAKYNPIGESRLREVFLKTDNYINGKYFAKIINEVCSDLEDSKYQNAELRLSIYGKNSNEWDYLAKWAITYNVYSDNVRWVIQIPRLYDIYKSNKIIENFQQILDNLFLPLFETTNNPNSHPELHKFLNYVIGFDSVDDESKPESFMMDKDMPHPKDWNDVENPPYAYYQYYTYANMTVLNQFRRSQNLNTFVFRPHCGEAGPVQHLICGYLLCENISHGLLLRKVPVLQYLYYLAQIGIAMSPLSNNSLFLNYYRSPLPEFLARGLRVSLSTDDPLMFHFTKEPLMEEYSIAAQVWKLSTCDMCELARNSVLMSGFSHFMKEYWLGVDYIKEGVQGNDISRTNVPDIRVAFRYETLVEELTNIFKNVPLLNLAVSGILSALIALLFDLEKLVEFMSIGTLLAYTIVSASVIILRYKNDGITLGNNNGDKDNESILSASTQSDDVEKHSSVGKLKPEFWWLSNIVRGCGHNEVISGSVLMFVCCSAVLSVHLHFSASDLINKEWWAILVLIFLIFCSVGCLFVIGAHVQNPSTNSFRVPWVPVIPGLSILCNVGLMVHLNTLTWVRFMVWMTLGLLVYFLYGIKHSKEGDVTSTYSMLITSSEATKEPWGAMNSRGDSDDPNLQNTNVDATNVENDKTDNQSNPIFENDDK</sequence>
<reference evidence="16" key="3">
    <citation type="submission" date="2020-05" db="UniProtKB">
        <authorList>
            <consortium name="EnsemblMetazoa"/>
        </authorList>
    </citation>
    <scope>IDENTIFICATION</scope>
    <source>
        <strain evidence="16">USDA</strain>
    </source>
</reference>
<feature type="transmembrane region" description="Helical" evidence="13">
    <location>
        <begin position="923"/>
        <end position="942"/>
    </location>
</feature>
<reference evidence="15" key="2">
    <citation type="submission" date="2007-04" db="EMBL/GenBank/DDBJ databases">
        <title>The genome of the human body louse.</title>
        <authorList>
            <consortium name="The Human Body Louse Genome Consortium"/>
            <person name="Kirkness E."/>
            <person name="Walenz B."/>
            <person name="Hass B."/>
            <person name="Bruggner R."/>
            <person name="Strausberg R."/>
        </authorList>
    </citation>
    <scope>NUCLEOTIDE SEQUENCE</scope>
    <source>
        <strain evidence="15">USDA</strain>
    </source>
</reference>
<evidence type="ECO:0000256" key="5">
    <source>
        <dbReference type="ARBA" id="ARBA00022723"/>
    </source>
</evidence>
<evidence type="ECO:0000259" key="14">
    <source>
        <dbReference type="Pfam" id="PF13906"/>
    </source>
</evidence>
<dbReference type="eggNOG" id="KOG1286">
    <property type="taxonomic scope" value="Eukaryota"/>
</dbReference>
<keyword evidence="13" id="KW-1133">Transmembrane helix</keyword>
<evidence type="ECO:0000256" key="2">
    <source>
        <dbReference type="ARBA" id="ARBA00004955"/>
    </source>
</evidence>
<comment type="cofactor">
    <cofactor evidence="1">
        <name>Zn(2+)</name>
        <dbReference type="ChEBI" id="CHEBI:29105"/>
    </cofactor>
</comment>
<evidence type="ECO:0000256" key="7">
    <source>
        <dbReference type="ARBA" id="ARBA00022833"/>
    </source>
</evidence>
<evidence type="ECO:0000256" key="13">
    <source>
        <dbReference type="SAM" id="Phobius"/>
    </source>
</evidence>
<feature type="transmembrane region" description="Helical" evidence="13">
    <location>
        <begin position="948"/>
        <end position="966"/>
    </location>
</feature>
<dbReference type="GO" id="GO:0005829">
    <property type="term" value="C:cytosol"/>
    <property type="evidence" value="ECO:0007669"/>
    <property type="project" value="TreeGrafter"/>
</dbReference>
<dbReference type="KEGG" id="phu:Phum_PHUM169960"/>
<gene>
    <name evidence="16" type="primary">8236690</name>
    <name evidence="15" type="ORF">Phum_PHUM169960</name>
</gene>
<name>E0VFZ1_PEDHC</name>
<feature type="transmembrane region" description="Helical" evidence="13">
    <location>
        <begin position="858"/>
        <end position="877"/>
    </location>
</feature>
<dbReference type="GO" id="GO:0032264">
    <property type="term" value="P:IMP salvage"/>
    <property type="evidence" value="ECO:0007669"/>
    <property type="project" value="UniProtKB-UniPathway"/>
</dbReference>
<dbReference type="EMBL" id="AAZO01001977">
    <property type="status" value="NOT_ANNOTATED_CDS"/>
    <property type="molecule type" value="Genomic_DNA"/>
</dbReference>
<feature type="compositionally biased region" description="Polar residues" evidence="12">
    <location>
        <begin position="1006"/>
        <end position="1018"/>
    </location>
</feature>
<dbReference type="FunFam" id="3.20.20.140:FF:000035">
    <property type="entry name" value="Probable amp deaminase"/>
    <property type="match status" value="1"/>
</dbReference>
<comment type="function">
    <text evidence="9">AMP deaminase plays a critical role in energy metabolism. Catalyzes the deamination of AMP to IMP and plays an important role in the purine nucleotide cycle.</text>
</comment>
<comment type="similarity">
    <text evidence="3">Belongs to the metallo-dependent hydrolases superfamily. Adenosine and AMP deaminases family.</text>
</comment>
<evidence type="ECO:0000256" key="11">
    <source>
        <dbReference type="ARBA" id="ARBA00079810"/>
    </source>
</evidence>
<dbReference type="CDD" id="cd01319">
    <property type="entry name" value="AMPD"/>
    <property type="match status" value="1"/>
</dbReference>
<feature type="transmembrane region" description="Helical" evidence="13">
    <location>
        <begin position="889"/>
        <end position="911"/>
    </location>
</feature>
<proteinExistence type="inferred from homology"/>
<feature type="transmembrane region" description="Helical" evidence="13">
    <location>
        <begin position="780"/>
        <end position="799"/>
    </location>
</feature>
<evidence type="ECO:0000256" key="9">
    <source>
        <dbReference type="ARBA" id="ARBA00054146"/>
    </source>
</evidence>
<dbReference type="EnsemblMetazoa" id="PHUM169960-RA">
    <property type="protein sequence ID" value="PHUM169960-PA"/>
    <property type="gene ID" value="PHUM169960"/>
</dbReference>
<accession>E0VFZ1</accession>
<keyword evidence="13" id="KW-0812">Transmembrane</keyword>
<dbReference type="GO" id="GO:0003876">
    <property type="term" value="F:AMP deaminase activity"/>
    <property type="evidence" value="ECO:0007669"/>
    <property type="project" value="UniProtKB-EC"/>
</dbReference>
<dbReference type="AlphaFoldDB" id="E0VFZ1"/>
<evidence type="ECO:0000256" key="3">
    <source>
        <dbReference type="ARBA" id="ARBA00006676"/>
    </source>
</evidence>
<dbReference type="InterPro" id="IPR032466">
    <property type="entry name" value="Metal_Hydrolase"/>
</dbReference>
<feature type="compositionally biased region" description="Basic and acidic residues" evidence="12">
    <location>
        <begin position="1"/>
        <end position="15"/>
    </location>
</feature>
<dbReference type="Gene3D" id="1.20.1740.10">
    <property type="entry name" value="Amino acid/polyamine transporter I"/>
    <property type="match status" value="2"/>
</dbReference>
<dbReference type="PROSITE" id="PS00485">
    <property type="entry name" value="A_DEAMINASE"/>
    <property type="match status" value="1"/>
</dbReference>
<dbReference type="GO" id="GO:0046872">
    <property type="term" value="F:metal ion binding"/>
    <property type="evidence" value="ECO:0007669"/>
    <property type="project" value="UniProtKB-KW"/>
</dbReference>
<dbReference type="PANTHER" id="PTHR11359">
    <property type="entry name" value="AMP DEAMINASE"/>
    <property type="match status" value="1"/>
</dbReference>
<keyword evidence="7" id="KW-0862">Zinc</keyword>
<evidence type="ECO:0000313" key="15">
    <source>
        <dbReference type="EMBL" id="EEB12297.1"/>
    </source>
</evidence>
<dbReference type="UniPathway" id="UPA00591">
    <property type="reaction ID" value="UER00663"/>
</dbReference>
<evidence type="ECO:0000256" key="10">
    <source>
        <dbReference type="ARBA" id="ARBA00068747"/>
    </source>
</evidence>
<dbReference type="NCBIfam" id="TIGR01429">
    <property type="entry name" value="AMP_deaminase"/>
    <property type="match status" value="1"/>
</dbReference>
<dbReference type="EC" id="3.5.4.6" evidence="4"/>
<feature type="compositionally biased region" description="Low complexity" evidence="12">
    <location>
        <begin position="19"/>
        <end position="35"/>
    </location>
</feature>
<dbReference type="FunFam" id="4.10.800.20:FF:000001">
    <property type="entry name" value="AMP deaminase"/>
    <property type="match status" value="1"/>
</dbReference>
<evidence type="ECO:0000256" key="6">
    <source>
        <dbReference type="ARBA" id="ARBA00022801"/>
    </source>
</evidence>
<feature type="region of interest" description="Disordered" evidence="12">
    <location>
        <begin position="993"/>
        <end position="1036"/>
    </location>
</feature>
<dbReference type="Proteomes" id="UP000009046">
    <property type="component" value="Unassembled WGS sequence"/>
</dbReference>
<comment type="pathway">
    <text evidence="2">Purine metabolism; IMP biosynthesis via salvage pathway; IMP from AMP: step 1/1.</text>
</comment>
<dbReference type="CTD" id="8236690"/>
<dbReference type="eggNOG" id="KOG1096">
    <property type="taxonomic scope" value="Eukaryota"/>
</dbReference>
<dbReference type="InterPro" id="IPR006329">
    <property type="entry name" value="AMPD"/>
</dbReference>
<dbReference type="RefSeq" id="XP_002425035.1">
    <property type="nucleotide sequence ID" value="XM_002424990.1"/>
</dbReference>
<dbReference type="PANTHER" id="PTHR11359:SF0">
    <property type="entry name" value="AMP DEAMINASE"/>
    <property type="match status" value="1"/>
</dbReference>
<dbReference type="Pfam" id="PF13906">
    <property type="entry name" value="AA_permease_C"/>
    <property type="match status" value="1"/>
</dbReference>
<evidence type="ECO:0000256" key="12">
    <source>
        <dbReference type="SAM" id="MobiDB-lite"/>
    </source>
</evidence>
<dbReference type="EMBL" id="DS235129">
    <property type="protein sequence ID" value="EEB12297.1"/>
    <property type="molecule type" value="Genomic_DNA"/>
</dbReference>
<evidence type="ECO:0000256" key="4">
    <source>
        <dbReference type="ARBA" id="ARBA00012775"/>
    </source>
</evidence>
<keyword evidence="17" id="KW-1185">Reference proteome</keyword>
<dbReference type="Gene3D" id="4.10.800.20">
    <property type="match status" value="1"/>
</dbReference>
<dbReference type="OrthoDB" id="1723809at2759"/>
<keyword evidence="13" id="KW-0472">Membrane</keyword>
<evidence type="ECO:0000256" key="1">
    <source>
        <dbReference type="ARBA" id="ARBA00001947"/>
    </source>
</evidence>
<dbReference type="STRING" id="121224.E0VFZ1"/>
<evidence type="ECO:0000313" key="16">
    <source>
        <dbReference type="EnsemblMetazoa" id="PHUM169960-PA"/>
    </source>
</evidence>
<feature type="domain" description="Cationic amino acid transporter C-terminal" evidence="14">
    <location>
        <begin position="921"/>
        <end position="971"/>
    </location>
</feature>
<feature type="region of interest" description="Disordered" evidence="12">
    <location>
        <begin position="1"/>
        <end position="52"/>
    </location>
</feature>
<dbReference type="VEuPathDB" id="VectorBase:PHUM169960"/>
<evidence type="ECO:0000256" key="8">
    <source>
        <dbReference type="ARBA" id="ARBA00023080"/>
    </source>
</evidence>
<protein>
    <recommendedName>
        <fullName evidence="10">AMP deaminase 2</fullName>
        <ecNumber evidence="4">3.5.4.6</ecNumber>
    </recommendedName>
    <alternativeName>
        <fullName evidence="11">AMP deaminase isoform L</fullName>
    </alternativeName>
</protein>
<dbReference type="InterPro" id="IPR029485">
    <property type="entry name" value="CAT_C"/>
</dbReference>
<dbReference type="InParanoid" id="E0VFZ1"/>
<reference evidence="15" key="1">
    <citation type="submission" date="2007-04" db="EMBL/GenBank/DDBJ databases">
        <title>Annotation of Pediculus humanus corporis strain USDA.</title>
        <authorList>
            <person name="Kirkness E."/>
            <person name="Hannick L."/>
            <person name="Hass B."/>
            <person name="Bruggner R."/>
            <person name="Lawson D."/>
            <person name="Bidwell S."/>
            <person name="Joardar V."/>
            <person name="Caler E."/>
            <person name="Walenz B."/>
            <person name="Inman J."/>
            <person name="Schobel S."/>
            <person name="Galinsky K."/>
            <person name="Amedeo P."/>
            <person name="Strausberg R."/>
        </authorList>
    </citation>
    <scope>NUCLEOTIDE SEQUENCE</scope>
    <source>
        <strain evidence="15">USDA</strain>
    </source>
</reference>
<keyword evidence="8" id="KW-0546">Nucleotide metabolism</keyword>
<evidence type="ECO:0000313" key="17">
    <source>
        <dbReference type="Proteomes" id="UP000009046"/>
    </source>
</evidence>
<dbReference type="GO" id="GO:0046033">
    <property type="term" value="P:AMP metabolic process"/>
    <property type="evidence" value="ECO:0007669"/>
    <property type="project" value="TreeGrafter"/>
</dbReference>